<dbReference type="PANTHER" id="PTHR30572">
    <property type="entry name" value="MEMBRANE COMPONENT OF TRANSPORTER-RELATED"/>
    <property type="match status" value="1"/>
</dbReference>
<evidence type="ECO:0000313" key="10">
    <source>
        <dbReference type="EMBL" id="MDA0139122.1"/>
    </source>
</evidence>
<feature type="transmembrane region" description="Helical" evidence="7">
    <location>
        <begin position="337"/>
        <end position="363"/>
    </location>
</feature>
<evidence type="ECO:0000256" key="5">
    <source>
        <dbReference type="ARBA" id="ARBA00023136"/>
    </source>
</evidence>
<organism evidence="10 11">
    <name type="scientific">Solirubrobacter deserti</name>
    <dbReference type="NCBI Taxonomy" id="2282478"/>
    <lineage>
        <taxon>Bacteria</taxon>
        <taxon>Bacillati</taxon>
        <taxon>Actinomycetota</taxon>
        <taxon>Thermoleophilia</taxon>
        <taxon>Solirubrobacterales</taxon>
        <taxon>Solirubrobacteraceae</taxon>
        <taxon>Solirubrobacter</taxon>
    </lineage>
</organism>
<reference evidence="10" key="1">
    <citation type="submission" date="2022-10" db="EMBL/GenBank/DDBJ databases">
        <title>The WGS of Solirubrobacter sp. CPCC 204708.</title>
        <authorList>
            <person name="Jiang Z."/>
        </authorList>
    </citation>
    <scope>NUCLEOTIDE SEQUENCE</scope>
    <source>
        <strain evidence="10">CPCC 204708</strain>
    </source>
</reference>
<keyword evidence="5 7" id="KW-0472">Membrane</keyword>
<evidence type="ECO:0000313" key="11">
    <source>
        <dbReference type="Proteomes" id="UP001147700"/>
    </source>
</evidence>
<comment type="subcellular location">
    <subcellularLocation>
        <location evidence="1">Cell membrane</location>
        <topology evidence="1">Multi-pass membrane protein</topology>
    </subcellularLocation>
</comment>
<feature type="transmembrane region" description="Helical" evidence="7">
    <location>
        <begin position="249"/>
        <end position="277"/>
    </location>
</feature>
<feature type="transmembrane region" description="Helical" evidence="7">
    <location>
        <begin position="45"/>
        <end position="68"/>
    </location>
</feature>
<dbReference type="Proteomes" id="UP001147700">
    <property type="component" value="Unassembled WGS sequence"/>
</dbReference>
<dbReference type="Pfam" id="PF12704">
    <property type="entry name" value="MacB_PCD"/>
    <property type="match status" value="1"/>
</dbReference>
<keyword evidence="11" id="KW-1185">Reference proteome</keyword>
<feature type="transmembrane region" description="Helical" evidence="7">
    <location>
        <begin position="308"/>
        <end position="331"/>
    </location>
</feature>
<comment type="caution">
    <text evidence="10">The sequence shown here is derived from an EMBL/GenBank/DDBJ whole genome shotgun (WGS) entry which is preliminary data.</text>
</comment>
<name>A0ABT4RKN5_9ACTN</name>
<dbReference type="InterPro" id="IPR050250">
    <property type="entry name" value="Macrolide_Exporter_MacB"/>
</dbReference>
<evidence type="ECO:0000256" key="2">
    <source>
        <dbReference type="ARBA" id="ARBA00022475"/>
    </source>
</evidence>
<evidence type="ECO:0000256" key="7">
    <source>
        <dbReference type="SAM" id="Phobius"/>
    </source>
</evidence>
<proteinExistence type="inferred from homology"/>
<dbReference type="EMBL" id="JAPCID010000022">
    <property type="protein sequence ID" value="MDA0139122.1"/>
    <property type="molecule type" value="Genomic_DNA"/>
</dbReference>
<protein>
    <submittedName>
        <fullName evidence="10">ABC transporter permease</fullName>
    </submittedName>
</protein>
<evidence type="ECO:0000256" key="1">
    <source>
        <dbReference type="ARBA" id="ARBA00004651"/>
    </source>
</evidence>
<dbReference type="Pfam" id="PF02687">
    <property type="entry name" value="FtsX"/>
    <property type="match status" value="1"/>
</dbReference>
<feature type="transmembrane region" description="Helical" evidence="7">
    <location>
        <begin position="13"/>
        <end position="33"/>
    </location>
</feature>
<dbReference type="InterPro" id="IPR025857">
    <property type="entry name" value="MacB_PCD"/>
</dbReference>
<evidence type="ECO:0000259" key="9">
    <source>
        <dbReference type="Pfam" id="PF12704"/>
    </source>
</evidence>
<feature type="domain" description="ABC3 transporter permease C-terminal" evidence="8">
    <location>
        <begin position="259"/>
        <end position="374"/>
    </location>
</feature>
<dbReference type="PANTHER" id="PTHR30572:SF4">
    <property type="entry name" value="ABC TRANSPORTER PERMEASE YTRF"/>
    <property type="match status" value="1"/>
</dbReference>
<keyword evidence="4 7" id="KW-1133">Transmembrane helix</keyword>
<accession>A0ABT4RKN5</accession>
<feature type="domain" description="MacB-like periplasmic core" evidence="9">
    <location>
        <begin position="44"/>
        <end position="188"/>
    </location>
</feature>
<gene>
    <name evidence="10" type="ORF">OJ962_16595</name>
</gene>
<keyword evidence="2" id="KW-1003">Cell membrane</keyword>
<evidence type="ECO:0000259" key="8">
    <source>
        <dbReference type="Pfam" id="PF02687"/>
    </source>
</evidence>
<evidence type="ECO:0000256" key="3">
    <source>
        <dbReference type="ARBA" id="ARBA00022692"/>
    </source>
</evidence>
<evidence type="ECO:0000256" key="4">
    <source>
        <dbReference type="ARBA" id="ARBA00022989"/>
    </source>
</evidence>
<evidence type="ECO:0000256" key="6">
    <source>
        <dbReference type="ARBA" id="ARBA00038076"/>
    </source>
</evidence>
<dbReference type="InterPro" id="IPR003838">
    <property type="entry name" value="ABC3_permease_C"/>
</dbReference>
<sequence>TRKPGLPARGVRALAGLVGGPSAALGGAAGTLARRNAMRNPGRTAVTALALTIGVTLVTAVTVVATGLQNESSGALERRVQADTIITAADGWSPIDPKVEQALTSSTSSIRQDGGLVFGAQEGINGVDPATIERFYRFDFTDGGLTGDGAVVDEGFATEHGLEVGSPLRIQSMGGTTLDLKVSGIEESAILDVLGLGPITISHAAFDRAFEQQRNRLTFAADVPAGALAAFPNVQVQDKDEFIDAQTAWIGMLLAILWVLLALAVIVSLFGIVNTLVLSTFERMRELGTLRALGFSRRQIRRMVRHESVITALIGATLGIAAGLVLAVVVVELLGEYGLSFTVPVGSLLVVAVIAGLAGMLAATMPARRASRIDVLKALAYE</sequence>
<dbReference type="RefSeq" id="WP_270006486.1">
    <property type="nucleotide sequence ID" value="NZ_JAPCID010000022.1"/>
</dbReference>
<feature type="non-terminal residue" evidence="10">
    <location>
        <position position="1"/>
    </location>
</feature>
<keyword evidence="3 7" id="KW-0812">Transmembrane</keyword>
<comment type="similarity">
    <text evidence="6">Belongs to the ABC-4 integral membrane protein family.</text>
</comment>